<dbReference type="SUPFAM" id="SSF56300">
    <property type="entry name" value="Metallo-dependent phosphatases"/>
    <property type="match status" value="1"/>
</dbReference>
<dbReference type="Proteomes" id="UP001062027">
    <property type="component" value="Unassembled WGS sequence"/>
</dbReference>
<gene>
    <name evidence="2" type="ORF">M8318_04180</name>
</gene>
<dbReference type="InterPro" id="IPR006186">
    <property type="entry name" value="Ser/Thr-sp_prot-phosphatase"/>
</dbReference>
<dbReference type="PANTHER" id="PTHR42850:SF10">
    <property type="entry name" value="SERINE_THREONINE-PROTEIN PHOSPHATASE 1"/>
    <property type="match status" value="1"/>
</dbReference>
<name>A0ABT2R7N0_9ENTR</name>
<feature type="domain" description="Serine/threonine specific protein phosphatases" evidence="1">
    <location>
        <begin position="70"/>
        <end position="75"/>
    </location>
</feature>
<proteinExistence type="predicted"/>
<dbReference type="Pfam" id="PF00149">
    <property type="entry name" value="Metallophos"/>
    <property type="match status" value="1"/>
</dbReference>
<protein>
    <submittedName>
        <fullName evidence="2">Metallophosphoesterase</fullName>
    </submittedName>
</protein>
<dbReference type="PANTHER" id="PTHR42850">
    <property type="entry name" value="METALLOPHOSPHOESTERASE"/>
    <property type="match status" value="1"/>
</dbReference>
<accession>A0ABT2R7N0</accession>
<dbReference type="InterPro" id="IPR050126">
    <property type="entry name" value="Ap4A_hydrolase"/>
</dbReference>
<dbReference type="RefSeq" id="WP_262661067.1">
    <property type="nucleotide sequence ID" value="NZ_JAMHKS010000065.1"/>
</dbReference>
<keyword evidence="3" id="KW-1185">Reference proteome</keyword>
<dbReference type="EMBL" id="JAMHKS010000065">
    <property type="protein sequence ID" value="MCU6676865.1"/>
    <property type="molecule type" value="Genomic_DNA"/>
</dbReference>
<reference evidence="2" key="1">
    <citation type="submission" date="2022-05" db="EMBL/GenBank/DDBJ databases">
        <title>Description of a novel species of Leclercia; Leclercia tamurae and the Proposal for a Novel Genus Silvania gen. nov. Containing Two Novel Species Silvania hatchlandensis sp. nov. and Silvania confinis sp. nov. Isolated from the Rhizosphere of Oak.</title>
        <authorList>
            <person name="Maddock D.W."/>
            <person name="Brady C.L."/>
            <person name="Denman S."/>
            <person name="Arnold D."/>
        </authorList>
    </citation>
    <scope>NUCLEOTIDE SEQUENCE</scope>
    <source>
        <strain evidence="2">H6S3</strain>
    </source>
</reference>
<evidence type="ECO:0000259" key="1">
    <source>
        <dbReference type="PROSITE" id="PS00125"/>
    </source>
</evidence>
<dbReference type="Gene3D" id="3.60.21.10">
    <property type="match status" value="1"/>
</dbReference>
<comment type="caution">
    <text evidence="2">The sequence shown here is derived from an EMBL/GenBank/DDBJ whole genome shotgun (WGS) entry which is preliminary data.</text>
</comment>
<dbReference type="PROSITE" id="PS00125">
    <property type="entry name" value="SER_THR_PHOSPHATASE"/>
    <property type="match status" value="1"/>
</dbReference>
<evidence type="ECO:0000313" key="3">
    <source>
        <dbReference type="Proteomes" id="UP001062027"/>
    </source>
</evidence>
<dbReference type="InterPro" id="IPR029052">
    <property type="entry name" value="Metallo-depent_PP-like"/>
</dbReference>
<organism evidence="2 3">
    <name type="scientific">Leclercia tamurae</name>
    <dbReference type="NCBI Taxonomy" id="2926467"/>
    <lineage>
        <taxon>Bacteria</taxon>
        <taxon>Pseudomonadati</taxon>
        <taxon>Pseudomonadota</taxon>
        <taxon>Gammaproteobacteria</taxon>
        <taxon>Enterobacterales</taxon>
        <taxon>Enterobacteriaceae</taxon>
        <taxon>Leclercia</taxon>
    </lineage>
</organism>
<sequence>MIVSLLPDTAGRDFILGDLHGRWTMLEALLSHVHFEPQRDRLIVTGDLFDRGDSPLECLHLLNQPWFFSVRGNHEQNLINWHRASHSAKMSKKEQIIADGGGWFFALAEDERAALCEKIENLPMVILVSAGERRLAVLHAEIPENMHHFDEFLQALWQQHPAAHHSCLVGRRRRRLTVSTPVAGIDLVICGHTPVEPSRCLRENTLNLDFGLPPRHPQSGLGLFDTASETLCLCSAGLTITSLDCSRIHNVHET</sequence>
<evidence type="ECO:0000313" key="2">
    <source>
        <dbReference type="EMBL" id="MCU6676865.1"/>
    </source>
</evidence>
<dbReference type="InterPro" id="IPR004843">
    <property type="entry name" value="Calcineurin-like_PHP"/>
</dbReference>